<dbReference type="PANTHER" id="PTHR45913">
    <property type="entry name" value="EPM2A-INTERACTING PROTEIN 1"/>
    <property type="match status" value="1"/>
</dbReference>
<sequence length="278" mass="31793">MDKWLNRATDNKSTSENCSVSSASKLESASQDVNNPMKIRKCVRKYYPEYINIGFAVIDVSNEPRPQCVICFEILSNQKNKPKDYFVRKLSEMKSTKKIISSFSGSTEKAVEASFLVSLRIAKCGKPHTIGEELFLPAAKYMVTCMLGVPSAKQLDMISLLNDTVRRRIEKNCTFIHCSIHREALVVKRMPEQFKLVLQEAIKVVNFIKSWALQSRLFTKLCSEKGSDHIQLLLHTELFLGETNFELKDKLTDNLWITTLAYLSDNFNRINVLNLILQ</sequence>
<evidence type="ECO:0000313" key="2">
    <source>
        <dbReference type="Proteomes" id="UP000007819"/>
    </source>
</evidence>
<name>A0A8R2FD03_ACYPI</name>
<dbReference type="Proteomes" id="UP000007819">
    <property type="component" value="Unassembled WGS sequence"/>
</dbReference>
<dbReference type="OrthoDB" id="6611449at2759"/>
<dbReference type="RefSeq" id="XP_008189548.1">
    <property type="nucleotide sequence ID" value="XM_008191326.1"/>
</dbReference>
<reference evidence="2" key="1">
    <citation type="submission" date="2010-06" db="EMBL/GenBank/DDBJ databases">
        <authorList>
            <person name="Jiang H."/>
            <person name="Abraham K."/>
            <person name="Ali S."/>
            <person name="Alsbrooks S.L."/>
            <person name="Anim B.N."/>
            <person name="Anosike U.S."/>
            <person name="Attaway T."/>
            <person name="Bandaranaike D.P."/>
            <person name="Battles P.K."/>
            <person name="Bell S.N."/>
            <person name="Bell A.V."/>
            <person name="Beltran B."/>
            <person name="Bickham C."/>
            <person name="Bustamante Y."/>
            <person name="Caleb T."/>
            <person name="Canada A."/>
            <person name="Cardenas V."/>
            <person name="Carter K."/>
            <person name="Chacko J."/>
            <person name="Chandrabose M.N."/>
            <person name="Chavez D."/>
            <person name="Chavez A."/>
            <person name="Chen L."/>
            <person name="Chu H.-S."/>
            <person name="Claassen K.J."/>
            <person name="Cockrell R."/>
            <person name="Collins M."/>
            <person name="Cooper J.A."/>
            <person name="Cree A."/>
            <person name="Curry S.M."/>
            <person name="Da Y."/>
            <person name="Dao M.D."/>
            <person name="Das B."/>
            <person name="Davila M.-L."/>
            <person name="Davy-Carroll L."/>
            <person name="Denson S."/>
            <person name="Dinh H."/>
            <person name="Ebong V.E."/>
            <person name="Edwards J.R."/>
            <person name="Egan A."/>
            <person name="El-Daye J."/>
            <person name="Escobedo L."/>
            <person name="Fernandez S."/>
            <person name="Fernando P.R."/>
            <person name="Flagg N."/>
            <person name="Forbes L.D."/>
            <person name="Fowler R.G."/>
            <person name="Fu Q."/>
            <person name="Gabisi R.A."/>
            <person name="Ganer J."/>
            <person name="Garbino Pronczuk A."/>
            <person name="Garcia R.M."/>
            <person name="Garner T."/>
            <person name="Garrett T.E."/>
            <person name="Gonzalez D.A."/>
            <person name="Hamid H."/>
            <person name="Hawkins E.S."/>
            <person name="Hirani K."/>
            <person name="Hogues M.E."/>
            <person name="Hollins B."/>
            <person name="Hsiao C.-H."/>
            <person name="Jabil R."/>
            <person name="James M.L."/>
            <person name="Jhangiani S.N."/>
            <person name="Johnson B."/>
            <person name="Johnson Q."/>
            <person name="Joshi V."/>
            <person name="Kalu J.B."/>
            <person name="Kam C."/>
            <person name="Kashfia A."/>
            <person name="Keebler J."/>
            <person name="Kisamo H."/>
            <person name="Kovar C.L."/>
            <person name="Lago L.A."/>
            <person name="Lai C.-Y."/>
            <person name="Laidlaw J."/>
            <person name="Lara F."/>
            <person name="Le T.-K."/>
            <person name="Lee S.L."/>
            <person name="Legall F.H."/>
            <person name="Lemon S.J."/>
            <person name="Lewis L.R."/>
            <person name="Li B."/>
            <person name="Liu Y."/>
            <person name="Liu Y.-S."/>
            <person name="Lopez J."/>
            <person name="Lozado R.J."/>
            <person name="Lu J."/>
            <person name="Madu R.C."/>
            <person name="Maheshwari M."/>
            <person name="Maheshwari R."/>
            <person name="Malloy K."/>
            <person name="Martinez E."/>
            <person name="Mathew T."/>
            <person name="Mercado I.C."/>
            <person name="Mercado C."/>
            <person name="Meyer B."/>
            <person name="Montgomery K."/>
            <person name="Morgan M.B."/>
            <person name="Munidasa M."/>
            <person name="Nazareth L.V."/>
            <person name="Nelson J."/>
            <person name="Ng B.M."/>
            <person name="Nguyen N.B."/>
            <person name="Nguyen P.Q."/>
            <person name="Nguyen T."/>
            <person name="Obregon M."/>
            <person name="Okwuonu G.O."/>
            <person name="Onwere C.G."/>
            <person name="Orozco G."/>
            <person name="Parra A."/>
            <person name="Patel S."/>
            <person name="Patil S."/>
            <person name="Perez A."/>
            <person name="Perez Y."/>
            <person name="Pham C."/>
            <person name="Primus E.L."/>
            <person name="Pu L.-L."/>
            <person name="Puazo M."/>
            <person name="Qin X."/>
            <person name="Quiroz J.B."/>
            <person name="Reese J."/>
            <person name="Richards S."/>
            <person name="Rives C.M."/>
            <person name="Robberts R."/>
            <person name="Ruiz S.J."/>
            <person name="Ruiz M.J."/>
            <person name="Santibanez J."/>
            <person name="Schneider B.W."/>
            <person name="Sisson I."/>
            <person name="Smith M."/>
            <person name="Sodergren E."/>
            <person name="Song X.-Z."/>
            <person name="Song B.B."/>
            <person name="Summersgill H."/>
            <person name="Thelus R."/>
            <person name="Thornton R.D."/>
            <person name="Trejos Z.Y."/>
            <person name="Usmani K."/>
            <person name="Vattathil S."/>
            <person name="Villasana D."/>
            <person name="Walker D.L."/>
            <person name="Wang S."/>
            <person name="Wang K."/>
            <person name="White C.S."/>
            <person name="Williams A.C."/>
            <person name="Williamson J."/>
            <person name="Wilson K."/>
            <person name="Woghiren I.O."/>
            <person name="Woodworth J.R."/>
            <person name="Worley K.C."/>
            <person name="Wright R.A."/>
            <person name="Wu W."/>
            <person name="Young L."/>
            <person name="Zhang L."/>
            <person name="Zhang J."/>
            <person name="Zhu Y."/>
            <person name="Muzny D.M."/>
            <person name="Weinstock G."/>
            <person name="Gibbs R.A."/>
        </authorList>
    </citation>
    <scope>NUCLEOTIDE SEQUENCE [LARGE SCALE GENOMIC DNA]</scope>
    <source>
        <strain evidence="2">LSR1</strain>
    </source>
</reference>
<dbReference type="AlphaFoldDB" id="A0A8R2FD03"/>
<keyword evidence="2" id="KW-1185">Reference proteome</keyword>
<dbReference type="GeneID" id="103311645"/>
<organism evidence="1 2">
    <name type="scientific">Acyrthosiphon pisum</name>
    <name type="common">Pea aphid</name>
    <dbReference type="NCBI Taxonomy" id="7029"/>
    <lineage>
        <taxon>Eukaryota</taxon>
        <taxon>Metazoa</taxon>
        <taxon>Ecdysozoa</taxon>
        <taxon>Arthropoda</taxon>
        <taxon>Hexapoda</taxon>
        <taxon>Insecta</taxon>
        <taxon>Pterygota</taxon>
        <taxon>Neoptera</taxon>
        <taxon>Paraneoptera</taxon>
        <taxon>Hemiptera</taxon>
        <taxon>Sternorrhyncha</taxon>
        <taxon>Aphidomorpha</taxon>
        <taxon>Aphidoidea</taxon>
        <taxon>Aphididae</taxon>
        <taxon>Macrosiphini</taxon>
        <taxon>Acyrthosiphon</taxon>
    </lineage>
</organism>
<evidence type="ECO:0000313" key="1">
    <source>
        <dbReference type="EnsemblMetazoa" id="XP_008189548.1"/>
    </source>
</evidence>
<proteinExistence type="predicted"/>
<reference evidence="1" key="2">
    <citation type="submission" date="2022-06" db="UniProtKB">
        <authorList>
            <consortium name="EnsemblMetazoa"/>
        </authorList>
    </citation>
    <scope>IDENTIFICATION</scope>
</reference>
<dbReference type="EnsemblMetazoa" id="XM_008191326.1">
    <property type="protein sequence ID" value="XP_008189548.1"/>
    <property type="gene ID" value="LOC103311645"/>
</dbReference>
<dbReference type="KEGG" id="api:103311645"/>
<evidence type="ECO:0008006" key="3">
    <source>
        <dbReference type="Google" id="ProtNLM"/>
    </source>
</evidence>
<dbReference type="PANTHER" id="PTHR45913:SF19">
    <property type="entry name" value="LOW QUALITY PROTEIN: ZINC FINGER BED DOMAIN-CONTAINING PROTEIN 5-LIKE"/>
    <property type="match status" value="1"/>
</dbReference>
<protein>
    <recommendedName>
        <fullName evidence="3">SCAN domain-containing protein 3</fullName>
    </recommendedName>
</protein>
<accession>A0A8R2FD03</accession>